<evidence type="ECO:0000259" key="2">
    <source>
        <dbReference type="Pfam" id="PF00582"/>
    </source>
</evidence>
<keyword evidence="4" id="KW-1185">Reference proteome</keyword>
<dbReference type="InterPro" id="IPR006016">
    <property type="entry name" value="UspA"/>
</dbReference>
<accession>A0A843YJB5</accession>
<dbReference type="PANTHER" id="PTHR46268">
    <property type="entry name" value="STRESS RESPONSE PROTEIN NHAX"/>
    <property type="match status" value="1"/>
</dbReference>
<dbReference type="RefSeq" id="WP_153216736.1">
    <property type="nucleotide sequence ID" value="NZ_WIBF01000010.1"/>
</dbReference>
<evidence type="ECO:0000313" key="4">
    <source>
        <dbReference type="Proteomes" id="UP000444174"/>
    </source>
</evidence>
<sequence>MFKTILLAVDVNDPKGAERPAATALQLAGAAGAKLHIMNVVPDFGMAIVGSFFTQDHNAQIMAEAKTALETWAKALKDAPKDTVLHVDQGTIYEEVLKEAARIKADAIVVGAHKSQLKDYLIGPNAARIARHAQQSVFVVR</sequence>
<dbReference type="InterPro" id="IPR006015">
    <property type="entry name" value="Universal_stress_UspA"/>
</dbReference>
<organism evidence="3 4">
    <name type="scientific">Tritonibacter litoralis</name>
    <dbReference type="NCBI Taxonomy" id="2662264"/>
    <lineage>
        <taxon>Bacteria</taxon>
        <taxon>Pseudomonadati</taxon>
        <taxon>Pseudomonadota</taxon>
        <taxon>Alphaproteobacteria</taxon>
        <taxon>Rhodobacterales</taxon>
        <taxon>Paracoccaceae</taxon>
        <taxon>Tritonibacter</taxon>
    </lineage>
</organism>
<feature type="domain" description="UspA" evidence="2">
    <location>
        <begin position="1"/>
        <end position="141"/>
    </location>
</feature>
<protein>
    <submittedName>
        <fullName evidence="3">Universal stress protein</fullName>
    </submittedName>
</protein>
<dbReference type="SUPFAM" id="SSF52402">
    <property type="entry name" value="Adenine nucleotide alpha hydrolases-like"/>
    <property type="match status" value="1"/>
</dbReference>
<gene>
    <name evidence="3" type="ORF">GFB49_14910</name>
</gene>
<dbReference type="PANTHER" id="PTHR46268:SF6">
    <property type="entry name" value="UNIVERSAL STRESS PROTEIN UP12"/>
    <property type="match status" value="1"/>
</dbReference>
<dbReference type="Proteomes" id="UP000444174">
    <property type="component" value="Unassembled WGS sequence"/>
</dbReference>
<evidence type="ECO:0000313" key="3">
    <source>
        <dbReference type="EMBL" id="MQQ09755.1"/>
    </source>
</evidence>
<dbReference type="EMBL" id="WIBF01000010">
    <property type="protein sequence ID" value="MQQ09755.1"/>
    <property type="molecule type" value="Genomic_DNA"/>
</dbReference>
<dbReference type="Pfam" id="PF00582">
    <property type="entry name" value="Usp"/>
    <property type="match status" value="1"/>
</dbReference>
<name>A0A843YJB5_9RHOB</name>
<dbReference type="CDD" id="cd00293">
    <property type="entry name" value="USP-like"/>
    <property type="match status" value="1"/>
</dbReference>
<dbReference type="Gene3D" id="3.40.50.620">
    <property type="entry name" value="HUPs"/>
    <property type="match status" value="1"/>
</dbReference>
<dbReference type="AlphaFoldDB" id="A0A843YJB5"/>
<reference evidence="3 4" key="1">
    <citation type="submission" date="2019-10" db="EMBL/GenBank/DDBJ databases">
        <title>Epibacterium sp. nov., isolated from seawater.</title>
        <authorList>
            <person name="Zhang X."/>
            <person name="Li N."/>
        </authorList>
    </citation>
    <scope>NUCLEOTIDE SEQUENCE [LARGE SCALE GENOMIC DNA]</scope>
    <source>
        <strain evidence="3 4">SM1979</strain>
    </source>
</reference>
<evidence type="ECO:0000256" key="1">
    <source>
        <dbReference type="ARBA" id="ARBA00008791"/>
    </source>
</evidence>
<proteinExistence type="inferred from homology"/>
<dbReference type="PRINTS" id="PR01438">
    <property type="entry name" value="UNVRSLSTRESS"/>
</dbReference>
<dbReference type="InterPro" id="IPR014729">
    <property type="entry name" value="Rossmann-like_a/b/a_fold"/>
</dbReference>
<comment type="caution">
    <text evidence="3">The sequence shown here is derived from an EMBL/GenBank/DDBJ whole genome shotgun (WGS) entry which is preliminary data.</text>
</comment>
<comment type="similarity">
    <text evidence="1">Belongs to the universal stress protein A family.</text>
</comment>